<protein>
    <submittedName>
        <fullName evidence="2">Uncharacterized protein</fullName>
    </submittedName>
</protein>
<comment type="caution">
    <text evidence="2">The sequence shown here is derived from an EMBL/GenBank/DDBJ whole genome shotgun (WGS) entry which is preliminary data.</text>
</comment>
<dbReference type="EMBL" id="LJPM01000368">
    <property type="protein sequence ID" value="KPW17206.1"/>
    <property type="molecule type" value="Genomic_DNA"/>
</dbReference>
<feature type="transmembrane region" description="Helical" evidence="1">
    <location>
        <begin position="343"/>
        <end position="363"/>
    </location>
</feature>
<dbReference type="Proteomes" id="UP000050297">
    <property type="component" value="Unassembled WGS sequence"/>
</dbReference>
<feature type="transmembrane region" description="Helical" evidence="1">
    <location>
        <begin position="375"/>
        <end position="393"/>
    </location>
</feature>
<keyword evidence="1" id="KW-0472">Membrane</keyword>
<sequence>MNAIYTSTNANRTTPAFSAEENIILCITSLHHRRYIEDIIHVIGLPIGSHVRLRYRKPYVAQAYWDILNSGCISKSYKALIAVTGLKEDGTSTIIPLRKGSIVSARCDGDLAIVDIAIQEYIFTAPLKNTFFQSISTIAKNFPNGTNNPGDSPAHYLQPLSMNPKELSANSTVKGWEKVAATFFEIDNAIKSKASESLVPFLYHIKKLNDKETKKLEKRGQLFIKMGSKFDIDIHTIARPTGQAIRNPLGEIIIDLSHTAASFISSRRVRVDSSRDVKTIGLTTTPLFSNADGHLSIRMNIFKNEETDASAVDGSPASKLISASKRTELTLARYDFPLRVGGIRPLLASGLIAGAAALSVYKFSTQGEFKVQDALIPGIVFILTFFGLSLGTIKK</sequence>
<evidence type="ECO:0000313" key="2">
    <source>
        <dbReference type="EMBL" id="KPW17206.1"/>
    </source>
</evidence>
<dbReference type="PATRIC" id="fig|199198.4.peg.13"/>
<organism evidence="2 3">
    <name type="scientific">Pseudomonas syringae pv. aceris</name>
    <dbReference type="NCBI Taxonomy" id="199198"/>
    <lineage>
        <taxon>Bacteria</taxon>
        <taxon>Pseudomonadati</taxon>
        <taxon>Pseudomonadota</taxon>
        <taxon>Gammaproteobacteria</taxon>
        <taxon>Pseudomonadales</taxon>
        <taxon>Pseudomonadaceae</taxon>
        <taxon>Pseudomonas</taxon>
        <taxon>Pseudomonas syringae</taxon>
    </lineage>
</organism>
<keyword evidence="1" id="KW-0812">Transmembrane</keyword>
<dbReference type="AlphaFoldDB" id="A0A0L8IQE8"/>
<accession>A0A0L8IQE8</accession>
<keyword evidence="1" id="KW-1133">Transmembrane helix</keyword>
<gene>
    <name evidence="2" type="ORF">ALO91_02070</name>
</gene>
<name>A0A0L8IQE8_PSESX</name>
<proteinExistence type="predicted"/>
<evidence type="ECO:0000313" key="3">
    <source>
        <dbReference type="Proteomes" id="UP000050297"/>
    </source>
</evidence>
<reference evidence="2 3" key="1">
    <citation type="submission" date="2015-09" db="EMBL/GenBank/DDBJ databases">
        <title>Genome announcement of multiple Pseudomonas syringae strains.</title>
        <authorList>
            <person name="Thakur S."/>
            <person name="Wang P.W."/>
            <person name="Gong Y."/>
            <person name="Weir B.S."/>
            <person name="Guttman D.S."/>
        </authorList>
    </citation>
    <scope>NUCLEOTIDE SEQUENCE [LARGE SCALE GENOMIC DNA]</scope>
    <source>
        <strain evidence="2 3">ICMP2802</strain>
    </source>
</reference>
<dbReference type="RefSeq" id="WP_138947814.1">
    <property type="nucleotide sequence ID" value="NZ_LGAR01000112.1"/>
</dbReference>
<evidence type="ECO:0000256" key="1">
    <source>
        <dbReference type="SAM" id="Phobius"/>
    </source>
</evidence>